<dbReference type="Proteomes" id="UP000291301">
    <property type="component" value="Unassembled WGS sequence"/>
</dbReference>
<dbReference type="GO" id="GO:0016788">
    <property type="term" value="F:hydrolase activity, acting on ester bonds"/>
    <property type="evidence" value="ECO:0007669"/>
    <property type="project" value="UniProtKB-ARBA"/>
</dbReference>
<evidence type="ECO:0000313" key="2">
    <source>
        <dbReference type="EMBL" id="TCD11431.1"/>
    </source>
</evidence>
<feature type="compositionally biased region" description="Basic residues" evidence="1">
    <location>
        <begin position="70"/>
        <end position="94"/>
    </location>
</feature>
<protein>
    <submittedName>
        <fullName evidence="2">DUF459 domain-containing protein</fullName>
    </submittedName>
</protein>
<dbReference type="InterPro" id="IPR036514">
    <property type="entry name" value="SGNH_hydro_sf"/>
</dbReference>
<dbReference type="Gene3D" id="3.40.50.1110">
    <property type="entry name" value="SGNH hydrolase"/>
    <property type="match status" value="1"/>
</dbReference>
<dbReference type="InterPro" id="IPR007407">
    <property type="entry name" value="DUF459"/>
</dbReference>
<sequence>MHVLSFSRLRTCLFAVPVAVALLLTGFPPETSRLDGIGEAQAQQQQPRRRTLLELLKGNQQQQVAPQVKKAPKRATRRTTKTRKTSRRSNRTVKRTVTTSAPRAPAVAESETVEKLDSARTVLVVGDFIAGGLAQGLEEAFADVAGVRIVSRANGSSGFVRDDFYDWPASVGAIIEEVSPAVVVVMIGSNDRQAMRVGGRSEEVRTGAWDREYISRVNSFAAAVQATNTPLVWVGGPPFRFKSMSADILAFNEFYRDAATAVGGTFVDIWDGFVDEDGAFVASGSGVSGQTVRLRASDGINFTKDGKRKLAFYVERQIRQMLGDAASPLLTTLAPESFSTMRLPPLQPETDLVRINPIPLTDPELDGGAALLGDITRREREAGNNPLQAKSIRRKLVQDGVPPPPMPGRANDFTWPEDEPQAEPVEPS</sequence>
<gene>
    <name evidence="2" type="ORF">E0D97_17170</name>
</gene>
<proteinExistence type="predicted"/>
<feature type="compositionally biased region" description="Low complexity" evidence="1">
    <location>
        <begin position="60"/>
        <end position="69"/>
    </location>
</feature>
<evidence type="ECO:0000313" key="3">
    <source>
        <dbReference type="Proteomes" id="UP000291301"/>
    </source>
</evidence>
<evidence type="ECO:0000256" key="1">
    <source>
        <dbReference type="SAM" id="MobiDB-lite"/>
    </source>
</evidence>
<feature type="region of interest" description="Disordered" evidence="1">
    <location>
        <begin position="59"/>
        <end position="105"/>
    </location>
</feature>
<comment type="caution">
    <text evidence="2">The sequence shown here is derived from an EMBL/GenBank/DDBJ whole genome shotgun (WGS) entry which is preliminary data.</text>
</comment>
<feature type="region of interest" description="Disordered" evidence="1">
    <location>
        <begin position="397"/>
        <end position="428"/>
    </location>
</feature>
<reference evidence="2 3" key="1">
    <citation type="journal article" date="2015" name="Antonie Van Leeuwenhoek">
        <title>Oricola cellulosilytica gen. nov., sp. nov., a cellulose-degrading bacterium of the family Phyllobacteriaceae isolated from surface seashore water, and emended descriptions of Mesorhizobium loti and Phyllobacterium myrsinacearum.</title>
        <authorList>
            <person name="Hameed A."/>
            <person name="Shahina M."/>
            <person name="Lai W.A."/>
            <person name="Lin S.Y."/>
            <person name="Young L.S."/>
            <person name="Liu Y.C."/>
            <person name="Hsu Y.H."/>
            <person name="Young C.C."/>
        </authorList>
    </citation>
    <scope>NUCLEOTIDE SEQUENCE [LARGE SCALE GENOMIC DNA]</scope>
    <source>
        <strain evidence="2 3">KCTC 52183</strain>
    </source>
</reference>
<name>A0A4R0P3M3_9HYPH</name>
<organism evidence="2 3">
    <name type="scientific">Oricola cellulosilytica</name>
    <dbReference type="NCBI Taxonomy" id="1429082"/>
    <lineage>
        <taxon>Bacteria</taxon>
        <taxon>Pseudomonadati</taxon>
        <taxon>Pseudomonadota</taxon>
        <taxon>Alphaproteobacteria</taxon>
        <taxon>Hyphomicrobiales</taxon>
        <taxon>Ahrensiaceae</taxon>
        <taxon>Oricola</taxon>
    </lineage>
</organism>
<dbReference type="CDD" id="cd01829">
    <property type="entry name" value="SGNH_hydrolase_peri2"/>
    <property type="match status" value="1"/>
</dbReference>
<dbReference type="AlphaFoldDB" id="A0A4R0P3M3"/>
<dbReference type="EMBL" id="SJST01000009">
    <property type="protein sequence ID" value="TCD11431.1"/>
    <property type="molecule type" value="Genomic_DNA"/>
</dbReference>
<keyword evidence="3" id="KW-1185">Reference proteome</keyword>
<accession>A0A4R0P3M3</accession>
<dbReference type="SUPFAM" id="SSF52266">
    <property type="entry name" value="SGNH hydrolase"/>
    <property type="match status" value="1"/>
</dbReference>
<dbReference type="Pfam" id="PF04311">
    <property type="entry name" value="DUF459"/>
    <property type="match status" value="1"/>
</dbReference>